<organism evidence="1 2">
    <name type="scientific">Sunxiuqinia dokdonensis</name>
    <dbReference type="NCBI Taxonomy" id="1409788"/>
    <lineage>
        <taxon>Bacteria</taxon>
        <taxon>Pseudomonadati</taxon>
        <taxon>Bacteroidota</taxon>
        <taxon>Bacteroidia</taxon>
        <taxon>Marinilabiliales</taxon>
        <taxon>Prolixibacteraceae</taxon>
        <taxon>Sunxiuqinia</taxon>
    </lineage>
</organism>
<name>A0A0L8VE19_9BACT</name>
<dbReference type="EMBL" id="LGIA01000027">
    <property type="protein sequence ID" value="KOH46432.1"/>
    <property type="molecule type" value="Genomic_DNA"/>
</dbReference>
<comment type="caution">
    <text evidence="1">The sequence shown here is derived from an EMBL/GenBank/DDBJ whole genome shotgun (WGS) entry which is preliminary data.</text>
</comment>
<sequence length="46" mass="5391">MKQKEVRMTETRADIRICSLPTRMKNSQIGSFLSLFIFNSAFFSLF</sequence>
<proteinExistence type="predicted"/>
<evidence type="ECO:0000313" key="1">
    <source>
        <dbReference type="EMBL" id="KOH46432.1"/>
    </source>
</evidence>
<gene>
    <name evidence="1" type="ORF">NC99_07430</name>
</gene>
<accession>A0A0L8VE19</accession>
<protein>
    <submittedName>
        <fullName evidence="1">Uncharacterized protein</fullName>
    </submittedName>
</protein>
<dbReference type="AlphaFoldDB" id="A0A0L8VE19"/>
<evidence type="ECO:0000313" key="2">
    <source>
        <dbReference type="Proteomes" id="UP000036958"/>
    </source>
</evidence>
<keyword evidence="2" id="KW-1185">Reference proteome</keyword>
<dbReference type="STRING" id="1409788.NC99_07430"/>
<dbReference type="Proteomes" id="UP000036958">
    <property type="component" value="Unassembled WGS sequence"/>
</dbReference>
<reference evidence="2" key="1">
    <citation type="submission" date="2015-07" db="EMBL/GenBank/DDBJ databases">
        <title>Genome sequencing of Sunxiuqinia dokdonensis strain SK.</title>
        <authorList>
            <person name="Ahn S."/>
            <person name="Kim B.-C."/>
        </authorList>
    </citation>
    <scope>NUCLEOTIDE SEQUENCE [LARGE SCALE GENOMIC DNA]</scope>
    <source>
        <strain evidence="2">SK</strain>
    </source>
</reference>